<gene>
    <name evidence="10" type="primary">ggt</name>
    <name evidence="10" type="ORF">V8G56_10540</name>
</gene>
<comment type="PTM">
    <text evidence="9">Cleaved by autocatalysis into a large and a small subunit.</text>
</comment>
<evidence type="ECO:0000313" key="10">
    <source>
        <dbReference type="EMBL" id="MFH6769174.1"/>
    </source>
</evidence>
<dbReference type="EC" id="3.4.19.13" evidence="9"/>
<dbReference type="RefSeq" id="WP_395438414.1">
    <property type="nucleotide sequence ID" value="NZ_JBAWKC010000003.1"/>
</dbReference>
<dbReference type="PANTHER" id="PTHR43199">
    <property type="entry name" value="GLUTATHIONE HYDROLASE"/>
    <property type="match status" value="1"/>
</dbReference>
<dbReference type="Proteomes" id="UP001610104">
    <property type="component" value="Unassembled WGS sequence"/>
</dbReference>
<name>A0ABW7MQQ4_9FLAO</name>
<dbReference type="InterPro" id="IPR043137">
    <property type="entry name" value="GGT_ssub_C"/>
</dbReference>
<comment type="catalytic activity">
    <reaction evidence="2 9">
        <text>glutathione + H2O = L-cysteinylglycine + L-glutamate</text>
        <dbReference type="Rhea" id="RHEA:28807"/>
        <dbReference type="ChEBI" id="CHEBI:15377"/>
        <dbReference type="ChEBI" id="CHEBI:29985"/>
        <dbReference type="ChEBI" id="CHEBI:57925"/>
        <dbReference type="ChEBI" id="CHEBI:61694"/>
        <dbReference type="EC" id="3.4.19.13"/>
    </reaction>
</comment>
<comment type="catalytic activity">
    <reaction evidence="8 9">
        <text>an N-terminal (5-L-glutamyl)-[peptide] + an alpha-amino acid = 5-L-glutamyl amino acid + an N-terminal L-alpha-aminoacyl-[peptide]</text>
        <dbReference type="Rhea" id="RHEA:23904"/>
        <dbReference type="Rhea" id="RHEA-COMP:9780"/>
        <dbReference type="Rhea" id="RHEA-COMP:9795"/>
        <dbReference type="ChEBI" id="CHEBI:77644"/>
        <dbReference type="ChEBI" id="CHEBI:78597"/>
        <dbReference type="ChEBI" id="CHEBI:78599"/>
        <dbReference type="ChEBI" id="CHEBI:78608"/>
        <dbReference type="EC" id="2.3.2.2"/>
    </reaction>
</comment>
<dbReference type="Gene3D" id="3.60.20.40">
    <property type="match status" value="1"/>
</dbReference>
<comment type="catalytic activity">
    <reaction evidence="1 9">
        <text>an S-substituted glutathione + H2O = an S-substituted L-cysteinylglycine + L-glutamate</text>
        <dbReference type="Rhea" id="RHEA:59468"/>
        <dbReference type="ChEBI" id="CHEBI:15377"/>
        <dbReference type="ChEBI" id="CHEBI:29985"/>
        <dbReference type="ChEBI" id="CHEBI:90779"/>
        <dbReference type="ChEBI" id="CHEBI:143103"/>
        <dbReference type="EC" id="3.4.19.13"/>
    </reaction>
</comment>
<keyword evidence="4 9" id="KW-0808">Transferase</keyword>
<keyword evidence="5 9" id="KW-0378">Hydrolase</keyword>
<comment type="subunit">
    <text evidence="9">This enzyme consists of two polypeptide chains, which are synthesized in precursor form from a single polypeptide.</text>
</comment>
<evidence type="ECO:0000313" key="11">
    <source>
        <dbReference type="Proteomes" id="UP001610104"/>
    </source>
</evidence>
<evidence type="ECO:0000256" key="6">
    <source>
        <dbReference type="ARBA" id="ARBA00023145"/>
    </source>
</evidence>
<dbReference type="GO" id="GO:0103068">
    <property type="term" value="F:leukotriene C4 gamma-glutamyl transferase activity"/>
    <property type="evidence" value="ECO:0007669"/>
    <property type="project" value="UniProtKB-EC"/>
</dbReference>
<comment type="pathway">
    <text evidence="9">Sulfur metabolism; glutathione metabolism.</text>
</comment>
<evidence type="ECO:0000256" key="3">
    <source>
        <dbReference type="ARBA" id="ARBA00009381"/>
    </source>
</evidence>
<evidence type="ECO:0000256" key="7">
    <source>
        <dbReference type="ARBA" id="ARBA00023315"/>
    </source>
</evidence>
<evidence type="ECO:0000256" key="5">
    <source>
        <dbReference type="ARBA" id="ARBA00022801"/>
    </source>
</evidence>
<dbReference type="InterPro" id="IPR000101">
    <property type="entry name" value="GGT_peptidase"/>
</dbReference>
<proteinExistence type="inferred from homology"/>
<dbReference type="PRINTS" id="PR01210">
    <property type="entry name" value="GGTRANSPTASE"/>
</dbReference>
<evidence type="ECO:0000256" key="9">
    <source>
        <dbReference type="RuleBase" id="RU368036"/>
    </source>
</evidence>
<dbReference type="InterPro" id="IPR043138">
    <property type="entry name" value="GGT_lsub"/>
</dbReference>
<organism evidence="10 11">
    <name type="scientific">Gaetbulibacter aquiaggeris</name>
    <dbReference type="NCBI Taxonomy" id="1735373"/>
    <lineage>
        <taxon>Bacteria</taxon>
        <taxon>Pseudomonadati</taxon>
        <taxon>Bacteroidota</taxon>
        <taxon>Flavobacteriia</taxon>
        <taxon>Flavobacteriales</taxon>
        <taxon>Flavobacteriaceae</taxon>
        <taxon>Gaetbulibacter</taxon>
    </lineage>
</organism>
<dbReference type="InterPro" id="IPR029055">
    <property type="entry name" value="Ntn_hydrolases_N"/>
</dbReference>
<keyword evidence="7 9" id="KW-0012">Acyltransferase</keyword>
<reference evidence="10 11" key="1">
    <citation type="submission" date="2024-02" db="EMBL/GenBank/DDBJ databases">
        <title>A Gaetbulibacter species isolated from tidal flats and genomic insights of their niches.</title>
        <authorList>
            <person name="Ye Y."/>
        </authorList>
    </citation>
    <scope>NUCLEOTIDE SEQUENCE [LARGE SCALE GENOMIC DNA]</scope>
    <source>
        <strain evidence="10 11">KEM-8</strain>
    </source>
</reference>
<dbReference type="SUPFAM" id="SSF56235">
    <property type="entry name" value="N-terminal nucleophile aminohydrolases (Ntn hydrolases)"/>
    <property type="match status" value="1"/>
</dbReference>
<protein>
    <recommendedName>
        <fullName evidence="9">Glutathione hydrolase proenzyme</fullName>
        <ecNumber evidence="9">2.3.2.2</ecNumber>
        <ecNumber evidence="9">3.4.19.13</ecNumber>
    </recommendedName>
    <component>
        <recommendedName>
            <fullName evidence="9">Glutathione hydrolase large chain</fullName>
        </recommendedName>
    </component>
    <component>
        <recommendedName>
            <fullName evidence="9">Glutathione hydrolase small chain</fullName>
        </recommendedName>
    </component>
</protein>
<comment type="similarity">
    <text evidence="3 9">Belongs to the gamma-glutamyltransferase family.</text>
</comment>
<evidence type="ECO:0000256" key="2">
    <source>
        <dbReference type="ARBA" id="ARBA00001089"/>
    </source>
</evidence>
<keyword evidence="11" id="KW-1185">Reference proteome</keyword>
<comment type="caution">
    <text evidence="10">The sequence shown here is derived from an EMBL/GenBank/DDBJ whole genome shotgun (WGS) entry which is preliminary data.</text>
</comment>
<dbReference type="EMBL" id="JBAWKC010000003">
    <property type="protein sequence ID" value="MFH6769174.1"/>
    <property type="molecule type" value="Genomic_DNA"/>
</dbReference>
<evidence type="ECO:0000256" key="1">
    <source>
        <dbReference type="ARBA" id="ARBA00001049"/>
    </source>
</evidence>
<keyword evidence="6 9" id="KW-0865">Zymogen</keyword>
<evidence type="ECO:0000256" key="4">
    <source>
        <dbReference type="ARBA" id="ARBA00022679"/>
    </source>
</evidence>
<dbReference type="NCBIfam" id="TIGR00066">
    <property type="entry name" value="g_glut_trans"/>
    <property type="match status" value="1"/>
</dbReference>
<dbReference type="Gene3D" id="1.10.246.130">
    <property type="match status" value="1"/>
</dbReference>
<evidence type="ECO:0000256" key="8">
    <source>
        <dbReference type="ARBA" id="ARBA00047417"/>
    </source>
</evidence>
<sequence length="567" mass="62745">MRRFIFCLLILISIFSCKYFEEKASVKIPKRGLISNHAMVVSAREEASKIGVDILKKGGNAFDAMVATELALAVAYPYAGNLGGGGFMVYRKSNGAIGAIDYREKAPLASTKNMFLDGDGNVIPEKSTLGAMAVGIPGTIAGVFEVHKKLGSLPIEDILKPVIELAYKGVVVTQKQEERIKHYQPFFTKVNKDSIVFDKYWKANDTIKFTSLAKTLERVMKNGRDEFYKGETAKILVKFIQDNGGVITEEDLSKYEAQWRTPITFTYDDLKIISMSPPSSGGVCLAQIMKMIEPYDLNEYGHNSLKTIQVITEAERRAYADRSYYLGDPDFVEIPLKELINDAYLSQRMSDFSFDKASSSKNVSHGNIQVVESNETTHYSIIDQFGNAISATTTLNGAYGSKLYCSELGFFLNNEMDDFSSKPGVPNMFGLIGAEANSIAPEKRMLSSMTPTIVEKNGELFMSVGTPGGSTIITSVLQTILNVHEFKMTMQEAVDAPRFHHQWLPDVIQMEPNSFDKDLVKALQNKGYLINEKDSPVIGKVDGIMLLIDKKLEGGADYRGDDTAVGF</sequence>
<dbReference type="EC" id="2.3.2.2" evidence="9"/>
<accession>A0ABW7MQQ4</accession>
<keyword evidence="9" id="KW-0317">Glutathione biosynthesis</keyword>
<dbReference type="InterPro" id="IPR051792">
    <property type="entry name" value="GGT_bact"/>
</dbReference>
<dbReference type="PROSITE" id="PS51257">
    <property type="entry name" value="PROKAR_LIPOPROTEIN"/>
    <property type="match status" value="1"/>
</dbReference>
<dbReference type="Pfam" id="PF01019">
    <property type="entry name" value="G_glu_transpept"/>
    <property type="match status" value="1"/>
</dbReference>
<dbReference type="PANTHER" id="PTHR43199:SF1">
    <property type="entry name" value="GLUTATHIONE HYDROLASE PROENZYME"/>
    <property type="match status" value="1"/>
</dbReference>